<evidence type="ECO:0000259" key="6">
    <source>
        <dbReference type="PROSITE" id="PS50234"/>
    </source>
</evidence>
<dbReference type="SUPFAM" id="SSF53300">
    <property type="entry name" value="vWA-like"/>
    <property type="match status" value="1"/>
</dbReference>
<dbReference type="PANTHER" id="PTHR22550:SF5">
    <property type="entry name" value="LEUCINE ZIPPER PROTEIN 4"/>
    <property type="match status" value="1"/>
</dbReference>
<dbReference type="PANTHER" id="PTHR22550">
    <property type="entry name" value="SPORE GERMINATION PROTEIN"/>
    <property type="match status" value="1"/>
</dbReference>
<keyword evidence="3 5" id="KW-1133">Transmembrane helix</keyword>
<evidence type="ECO:0000256" key="2">
    <source>
        <dbReference type="ARBA" id="ARBA00022692"/>
    </source>
</evidence>
<dbReference type="Pfam" id="PF00092">
    <property type="entry name" value="VWA"/>
    <property type="match status" value="1"/>
</dbReference>
<organism evidence="7 8">
    <name type="scientific">Candidatus Thalassospirochaeta sargassi</name>
    <dbReference type="NCBI Taxonomy" id="3119039"/>
    <lineage>
        <taxon>Bacteria</taxon>
        <taxon>Pseudomonadati</taxon>
        <taxon>Spirochaetota</taxon>
        <taxon>Spirochaetia</taxon>
        <taxon>Spirochaetales</taxon>
        <taxon>Spirochaetaceae</taxon>
        <taxon>Candidatus Thalassospirochaeta</taxon>
    </lineage>
</organism>
<feature type="transmembrane region" description="Helical" evidence="5">
    <location>
        <begin position="51"/>
        <end position="71"/>
    </location>
</feature>
<dbReference type="SMART" id="SM00327">
    <property type="entry name" value="VWA"/>
    <property type="match status" value="1"/>
</dbReference>
<dbReference type="InterPro" id="IPR002035">
    <property type="entry name" value="VWF_A"/>
</dbReference>
<proteinExistence type="predicted"/>
<evidence type="ECO:0000256" key="3">
    <source>
        <dbReference type="ARBA" id="ARBA00022989"/>
    </source>
</evidence>
<evidence type="ECO:0000313" key="7">
    <source>
        <dbReference type="EMBL" id="MDC7227337.1"/>
    </source>
</evidence>
<feature type="transmembrane region" description="Helical" evidence="5">
    <location>
        <begin position="6"/>
        <end position="24"/>
    </location>
</feature>
<sequence length="347" mass="38028">MIFESPWAFGFIPVTVLIFIIIILKRRNPDGVFFSSSYPLSVGIKSLRQRIIWLPAALLFLGCLLLITALARPRERLDETKKVTNGVAIEFVIDRSGSMAAEVENRGSFTRRIDIVKQNMLDFINGDGETLSGRPDDLIGLIAFARYADTLAPLSLSHDVLKDFTSGLDVVTTREEDGTSIGDALALAAARLKTAGENNDPDKGYDITSRIIILLTDGESNAGNYTPREAAALAAQWGVRIYAIGFGGTAYYETDGLFGKRKIPVGASVDEASLREIAEITGGIYFEADSAEELGAVYEEIDKLEKTEIVSFTEYKYRELFVSFALAAILFLAAGLILDSTIFRRLP</sequence>
<comment type="caution">
    <text evidence="7">The sequence shown here is derived from an EMBL/GenBank/DDBJ whole genome shotgun (WGS) entry which is preliminary data.</text>
</comment>
<evidence type="ECO:0000313" key="8">
    <source>
        <dbReference type="Proteomes" id="UP001221217"/>
    </source>
</evidence>
<evidence type="ECO:0000256" key="4">
    <source>
        <dbReference type="ARBA" id="ARBA00023136"/>
    </source>
</evidence>
<dbReference type="InterPro" id="IPR050768">
    <property type="entry name" value="UPF0353/GerABKA_families"/>
</dbReference>
<dbReference type="EMBL" id="JAQQAL010000024">
    <property type="protein sequence ID" value="MDC7227337.1"/>
    <property type="molecule type" value="Genomic_DNA"/>
</dbReference>
<dbReference type="Gene3D" id="3.40.50.410">
    <property type="entry name" value="von Willebrand factor, type A domain"/>
    <property type="match status" value="1"/>
</dbReference>
<dbReference type="Proteomes" id="UP001221217">
    <property type="component" value="Unassembled WGS sequence"/>
</dbReference>
<feature type="transmembrane region" description="Helical" evidence="5">
    <location>
        <begin position="320"/>
        <end position="338"/>
    </location>
</feature>
<reference evidence="7 8" key="1">
    <citation type="submission" date="2022-12" db="EMBL/GenBank/DDBJ databases">
        <title>Metagenome assembled genome from gulf of manar.</title>
        <authorList>
            <person name="Kohli P."/>
            <person name="Pk S."/>
            <person name="Venkata Ramana C."/>
            <person name="Sasikala C."/>
        </authorList>
    </citation>
    <scope>NUCLEOTIDE SEQUENCE [LARGE SCALE GENOMIC DNA]</scope>
    <source>
        <strain evidence="7">JB008</strain>
    </source>
</reference>
<accession>A0AAJ1IFZ5</accession>
<feature type="domain" description="VWFA" evidence="6">
    <location>
        <begin position="88"/>
        <end position="301"/>
    </location>
</feature>
<dbReference type="InterPro" id="IPR036465">
    <property type="entry name" value="vWFA_dom_sf"/>
</dbReference>
<dbReference type="PROSITE" id="PS50234">
    <property type="entry name" value="VWFA"/>
    <property type="match status" value="1"/>
</dbReference>
<protein>
    <submittedName>
        <fullName evidence="7">VWA domain-containing protein</fullName>
    </submittedName>
</protein>
<keyword evidence="4 5" id="KW-0472">Membrane</keyword>
<gene>
    <name evidence="7" type="ORF">PQJ61_11300</name>
</gene>
<name>A0AAJ1IFZ5_9SPIO</name>
<evidence type="ECO:0000256" key="1">
    <source>
        <dbReference type="ARBA" id="ARBA00022475"/>
    </source>
</evidence>
<dbReference type="AlphaFoldDB" id="A0AAJ1IFZ5"/>
<keyword evidence="2 5" id="KW-0812">Transmembrane</keyword>
<keyword evidence="1" id="KW-1003">Cell membrane</keyword>
<evidence type="ECO:0000256" key="5">
    <source>
        <dbReference type="SAM" id="Phobius"/>
    </source>
</evidence>